<name>A0A1D8IMK6_9GAMM</name>
<dbReference type="KEGG" id="aprs:BI364_06800"/>
<dbReference type="AlphaFoldDB" id="A0A1D8IMK6"/>
<feature type="transmembrane region" description="Helical" evidence="1">
    <location>
        <begin position="161"/>
        <end position="177"/>
    </location>
</feature>
<dbReference type="EMBL" id="CP017415">
    <property type="protein sequence ID" value="AOU97706.1"/>
    <property type="molecule type" value="Genomic_DNA"/>
</dbReference>
<keyword evidence="1" id="KW-0472">Membrane</keyword>
<accession>A0A1D8IMK6</accession>
<proteinExistence type="predicted"/>
<organism evidence="2 3">
    <name type="scientific">Acidihalobacter yilgarnensis</name>
    <dbReference type="NCBI Taxonomy" id="2819280"/>
    <lineage>
        <taxon>Bacteria</taxon>
        <taxon>Pseudomonadati</taxon>
        <taxon>Pseudomonadota</taxon>
        <taxon>Gammaproteobacteria</taxon>
        <taxon>Chromatiales</taxon>
        <taxon>Ectothiorhodospiraceae</taxon>
        <taxon>Acidihalobacter</taxon>
    </lineage>
</organism>
<reference evidence="3" key="1">
    <citation type="submission" date="2016-09" db="EMBL/GenBank/DDBJ databases">
        <title>Acidihalobacter prosperus F5.</title>
        <authorList>
            <person name="Khaleque H.N."/>
            <person name="Ramsay J.P."/>
            <person name="Kaksonen A.H."/>
            <person name="Boxall N.J."/>
            <person name="Watkin E.L.J."/>
        </authorList>
    </citation>
    <scope>NUCLEOTIDE SEQUENCE [LARGE SCALE GENOMIC DNA]</scope>
    <source>
        <strain evidence="3">F5</strain>
    </source>
</reference>
<protein>
    <submittedName>
        <fullName evidence="2">Uncharacterized protein</fullName>
    </submittedName>
</protein>
<evidence type="ECO:0000256" key="1">
    <source>
        <dbReference type="SAM" id="Phobius"/>
    </source>
</evidence>
<keyword evidence="1" id="KW-1133">Transmembrane helix</keyword>
<gene>
    <name evidence="2" type="ORF">BI364_06800</name>
</gene>
<sequence length="196" mass="20839">MFGSAMALAITVDNGGSSYASQSYQFSNITGINATAVGGSFSYNFTAPIYNLYYRNGAPFMTTDTAGVPTLHLGDVNNVEAYFEGYYNPPDKTGINLVLSQFDNQPSDWSQLFLFSVPSPADGAIPLGADVNPPTSANTPYNLVGARPGGAVGGIAVPAPPSWLMMLTGFGILFPIYRQHIKPKRKNADRNNTLAA</sequence>
<keyword evidence="1" id="KW-0812">Transmembrane</keyword>
<evidence type="ECO:0000313" key="3">
    <source>
        <dbReference type="Proteomes" id="UP000095401"/>
    </source>
</evidence>
<keyword evidence="3" id="KW-1185">Reference proteome</keyword>
<evidence type="ECO:0000313" key="2">
    <source>
        <dbReference type="EMBL" id="AOU97706.1"/>
    </source>
</evidence>
<dbReference type="Proteomes" id="UP000095401">
    <property type="component" value="Chromosome"/>
</dbReference>